<dbReference type="Proteomes" id="UP000247634">
    <property type="component" value="Chromosome"/>
</dbReference>
<dbReference type="OrthoDB" id="4225191at2"/>
<organism evidence="1 2">
    <name type="scientific">Streptomyces actuosus</name>
    <dbReference type="NCBI Taxonomy" id="1885"/>
    <lineage>
        <taxon>Bacteria</taxon>
        <taxon>Bacillati</taxon>
        <taxon>Actinomycetota</taxon>
        <taxon>Actinomycetes</taxon>
        <taxon>Kitasatosporales</taxon>
        <taxon>Streptomycetaceae</taxon>
        <taxon>Streptomyces</taxon>
    </lineage>
</organism>
<gene>
    <name evidence="1" type="ORF">DMT42_36110</name>
</gene>
<dbReference type="EMBL" id="CP029788">
    <property type="protein sequence ID" value="AWT47144.1"/>
    <property type="molecule type" value="Genomic_DNA"/>
</dbReference>
<dbReference type="KEGG" id="sact:DMT42_36110"/>
<protein>
    <submittedName>
        <fullName evidence="1">Uncharacterized protein</fullName>
    </submittedName>
</protein>
<reference evidence="1 2" key="1">
    <citation type="submission" date="2018-06" db="EMBL/GenBank/DDBJ databases">
        <title>The complete genome sequence of a nosiheptide producer Streptomyces actuosus ATCC 25421: deducing the ability of producing a new class III lantibiotics.</title>
        <authorList>
            <person name="Liu W."/>
            <person name="Sun F."/>
            <person name="Hu Y."/>
        </authorList>
    </citation>
    <scope>NUCLEOTIDE SEQUENCE [LARGE SCALE GENOMIC DNA]</scope>
    <source>
        <strain evidence="1 2">ATCC 25421</strain>
    </source>
</reference>
<name>A0A2U9PDW4_STRAS</name>
<dbReference type="AlphaFoldDB" id="A0A2U9PDW4"/>
<evidence type="ECO:0000313" key="1">
    <source>
        <dbReference type="EMBL" id="AWT47144.1"/>
    </source>
</evidence>
<sequence>MAGEAEYPELIRDEDPWQGLDVMGGVHLRVWQWEAGRLTAVISGPGAMRAEGVEEAFVRLHAEYPQATVELFHHHPGDWIDMAFYAELAREADGSVTRTRIFGNDLARRLGPSLYATEDPEDETGGYGGP</sequence>
<dbReference type="RefSeq" id="WP_110635179.1">
    <property type="nucleotide sequence ID" value="NZ_CP029788.1"/>
</dbReference>
<proteinExistence type="predicted"/>
<evidence type="ECO:0000313" key="2">
    <source>
        <dbReference type="Proteomes" id="UP000247634"/>
    </source>
</evidence>
<accession>A0A2U9PDW4</accession>
<keyword evidence="2" id="KW-1185">Reference proteome</keyword>